<dbReference type="Pfam" id="PF05015">
    <property type="entry name" value="HigB-like_toxin"/>
    <property type="match status" value="1"/>
</dbReference>
<evidence type="ECO:0000313" key="2">
    <source>
        <dbReference type="Proteomes" id="UP000471640"/>
    </source>
</evidence>
<gene>
    <name evidence="1" type="ORF">G3480_27195</name>
</gene>
<comment type="caution">
    <text evidence="1">The sequence shown here is derived from an EMBL/GenBank/DDBJ whole genome shotgun (WGS) entry which is preliminary data.</text>
</comment>
<reference evidence="2" key="1">
    <citation type="journal article" date="2020" name="Microbiol. Resour. Announc.">
        <title>Draft Genome Sequences of Thiorhodococcus mannitoliphagus and Thiorhodococcus minor, Purple Sulfur Photosynthetic Bacteria in the Gammaproteobacterial Family Chromatiaceae.</title>
        <authorList>
            <person name="Aviles F.A."/>
            <person name="Meyer T.E."/>
            <person name="Kyndt J.A."/>
        </authorList>
    </citation>
    <scope>NUCLEOTIDE SEQUENCE [LARGE SCALE GENOMIC DNA]</scope>
    <source>
        <strain evidence="2">DSM 18266</strain>
    </source>
</reference>
<accession>A0A6P1E1Y9</accession>
<dbReference type="InterPro" id="IPR035093">
    <property type="entry name" value="RelE/ParE_toxin_dom_sf"/>
</dbReference>
<keyword evidence="2" id="KW-1185">Reference proteome</keyword>
<dbReference type="AlphaFoldDB" id="A0A6P1E1Y9"/>
<protein>
    <submittedName>
        <fullName evidence="1">Type II toxin-antitoxin system RelE/ParE family toxin</fullName>
    </submittedName>
</protein>
<proteinExistence type="predicted"/>
<organism evidence="1 2">
    <name type="scientific">Thiorhodococcus mannitoliphagus</name>
    <dbReference type="NCBI Taxonomy" id="329406"/>
    <lineage>
        <taxon>Bacteria</taxon>
        <taxon>Pseudomonadati</taxon>
        <taxon>Pseudomonadota</taxon>
        <taxon>Gammaproteobacteria</taxon>
        <taxon>Chromatiales</taxon>
        <taxon>Chromatiaceae</taxon>
        <taxon>Thiorhodococcus</taxon>
    </lineage>
</organism>
<sequence>MPYFNRIKALDAKSMALGPELARQAQRKLAMLNRAASLDDLKVPPGNRLERLAEDWEGQHSIRINDQWRLCLEWRDGHAWGVEIIDYH</sequence>
<dbReference type="PANTHER" id="PTHR40266">
    <property type="entry name" value="TOXIN HIGB-1"/>
    <property type="match status" value="1"/>
</dbReference>
<dbReference type="EMBL" id="JAAIJR010000410">
    <property type="protein sequence ID" value="NEX23889.1"/>
    <property type="molecule type" value="Genomic_DNA"/>
</dbReference>
<name>A0A6P1E1Y9_9GAMM</name>
<dbReference type="Gene3D" id="3.30.2310.20">
    <property type="entry name" value="RelE-like"/>
    <property type="match status" value="1"/>
</dbReference>
<dbReference type="Proteomes" id="UP000471640">
    <property type="component" value="Unassembled WGS sequence"/>
</dbReference>
<reference evidence="1 2" key="2">
    <citation type="submission" date="2020-02" db="EMBL/GenBank/DDBJ databases">
        <title>Genome sequences of Thiorhodococcus mannitoliphagus and Thiorhodococcus minor, purple sulfur photosynthetic bacteria in the gammaproteobacterial family, Chromatiaceae.</title>
        <authorList>
            <person name="Aviles F.A."/>
            <person name="Meyer T.E."/>
            <person name="Kyndt J.A."/>
        </authorList>
    </citation>
    <scope>NUCLEOTIDE SEQUENCE [LARGE SCALE GENOMIC DNA]</scope>
    <source>
        <strain evidence="1 2">DSM 18266</strain>
    </source>
</reference>
<dbReference type="InterPro" id="IPR007711">
    <property type="entry name" value="HigB-1"/>
</dbReference>
<evidence type="ECO:0000313" key="1">
    <source>
        <dbReference type="EMBL" id="NEX23889.1"/>
    </source>
</evidence>
<dbReference type="SUPFAM" id="SSF143011">
    <property type="entry name" value="RelE-like"/>
    <property type="match status" value="1"/>
</dbReference>
<dbReference type="PANTHER" id="PTHR40266:SF2">
    <property type="entry name" value="TOXIN HIGB-1"/>
    <property type="match status" value="1"/>
</dbReference>